<keyword evidence="2" id="KW-1185">Reference proteome</keyword>
<comment type="caution">
    <text evidence="1">The sequence shown here is derived from an EMBL/GenBank/DDBJ whole genome shotgun (WGS) entry which is preliminary data.</text>
</comment>
<evidence type="ECO:0000313" key="1">
    <source>
        <dbReference type="EMBL" id="KAJ2974872.1"/>
    </source>
</evidence>
<gene>
    <name evidence="1" type="ORF">NQ176_g5827</name>
</gene>
<sequence>MLDGIRSTAWAQLKAIKPAFVSKNPHFNFISAHYFWIVGATIVASICIYAGGTGHISYIDSLVFASGANTQAGLNPVDVNLLTTFQQVVIYVFVMLSNPITLHGSVVFLRIYWFEKRFQGWVREVRSRRSNLTRSKSQAVNETHRAEEGVNGRDITVVAAANGKAQRMTNDGILLDDDLVGPHDQPPRQNEDSDTTGTATDNPSLATSSRSQQTQDSEDGSHSIHEAAIPATELPEAVTMTREVTHGPTAITFADTVKRSDGLEEDAAAFAQRRPHNSQHIAILERQRNEDNNDVLRIPGPRDIERGQVPTRPEDFERDEPTDSRISRILSHGDSKRRHPDEASQGLRGRQPTITIAEPERRHGELTENAKAITGTLDALRFRKPRFLNRSGQNKVHEADEDQPPRPARSWTIERVISALHRDTGKGEDMPYLSYTPTMARNSNFVGLTLEQREELGGIEYRSLRTLALVLIGYFWGFQLFGVILLLPFILHNKYYSNIIEGDGVSSTWWGIFTPNVALMDVGFSLTPDSMNSFVRSEYVLMVMCFLIVLGNTGFPVMLRFIIWLLTKIVPKHSGLWEELKFLLDHPRRCFTLLFPSGPNWWLFWILISLNAVDLLFFLVLDLGKEPISRLPLHNRVVVGLFQAASTRTAGFSAVNLSDLHPAMPVMYMIMMYISVFPIAISIRRTNVYEEKSLGVYDNAAESGAPQEASALSYVGTHLRRQLSFDLWFVFLGFFILCISEGGKIQDKRFDVFSVLFEVVSAYGTVGLSMGAAGINASLTSQFSVVGKLVIIALQIRGRHRGLPYGLDKAIILPNEARFKREAEEAEAVMVRMNTAVSGATAYTSGIQRLPSVGRGRTMSRSKDTNIISKFLHPGPVVQRETPAMRTRSRSTDSRAMTLEANRTFSEPNLDHDVQLEQLPSGTSSKRMQPLRADTAPPTNLSPWRQ</sequence>
<organism evidence="1 2">
    <name type="scientific">Zarea fungicola</name>
    <dbReference type="NCBI Taxonomy" id="93591"/>
    <lineage>
        <taxon>Eukaryota</taxon>
        <taxon>Fungi</taxon>
        <taxon>Dikarya</taxon>
        <taxon>Ascomycota</taxon>
        <taxon>Pezizomycotina</taxon>
        <taxon>Sordariomycetes</taxon>
        <taxon>Hypocreomycetidae</taxon>
        <taxon>Hypocreales</taxon>
        <taxon>Cordycipitaceae</taxon>
        <taxon>Zarea</taxon>
    </lineage>
</organism>
<dbReference type="EMBL" id="JANJQO010000777">
    <property type="protein sequence ID" value="KAJ2974872.1"/>
    <property type="molecule type" value="Genomic_DNA"/>
</dbReference>
<accession>A0ACC1N6F7</accession>
<proteinExistence type="predicted"/>
<name>A0ACC1N6F7_9HYPO</name>
<reference evidence="1" key="1">
    <citation type="submission" date="2022-08" db="EMBL/GenBank/DDBJ databases">
        <title>Genome Sequence of Lecanicillium fungicola.</title>
        <authorList>
            <person name="Buettner E."/>
        </authorList>
    </citation>
    <scope>NUCLEOTIDE SEQUENCE</scope>
    <source>
        <strain evidence="1">Babe33</strain>
    </source>
</reference>
<protein>
    <submittedName>
        <fullName evidence="1">Uncharacterized protein</fullName>
    </submittedName>
</protein>
<evidence type="ECO:0000313" key="2">
    <source>
        <dbReference type="Proteomes" id="UP001143910"/>
    </source>
</evidence>
<dbReference type="Proteomes" id="UP001143910">
    <property type="component" value="Unassembled WGS sequence"/>
</dbReference>